<dbReference type="EMBL" id="JALMLT010000001">
    <property type="protein sequence ID" value="MDT8758242.1"/>
    <property type="molecule type" value="Genomic_DNA"/>
</dbReference>
<name>A0ABU3N178_9SPHN</name>
<gene>
    <name evidence="2" type="ORF">MZO42_05990</name>
</gene>
<keyword evidence="1" id="KW-0812">Transmembrane</keyword>
<evidence type="ECO:0000256" key="1">
    <source>
        <dbReference type="SAM" id="Phobius"/>
    </source>
</evidence>
<protein>
    <submittedName>
        <fullName evidence="2">Uncharacterized protein</fullName>
    </submittedName>
</protein>
<comment type="caution">
    <text evidence="2">The sequence shown here is derived from an EMBL/GenBank/DDBJ whole genome shotgun (WGS) entry which is preliminary data.</text>
</comment>
<organism evidence="2">
    <name type="scientific">Sphingomonas psychrotolerans</name>
    <dbReference type="NCBI Taxonomy" id="1327635"/>
    <lineage>
        <taxon>Bacteria</taxon>
        <taxon>Pseudomonadati</taxon>
        <taxon>Pseudomonadota</taxon>
        <taxon>Alphaproteobacteria</taxon>
        <taxon>Sphingomonadales</taxon>
        <taxon>Sphingomonadaceae</taxon>
        <taxon>Sphingomonas</taxon>
    </lineage>
</organism>
<accession>A0ABU3N178</accession>
<keyword evidence="1" id="KW-0472">Membrane</keyword>
<reference evidence="2" key="1">
    <citation type="submission" date="2022-04" db="EMBL/GenBank/DDBJ databases">
        <title>Tomato heritable bacteria conferring resistance against bacterial wilt.</title>
        <authorList>
            <person name="Yin J."/>
        </authorList>
    </citation>
    <scope>NUCLEOTIDE SEQUENCE</scope>
    <source>
        <strain evidence="2">Cra20</strain>
    </source>
</reference>
<keyword evidence="1" id="KW-1133">Transmembrane helix</keyword>
<sequence>MSEWISRNAVRLVAAVMLFAIVAAIVAIRSCSREQAARNVIKAVERNDAAKDQAAIERRADDAAIANQQEEQAHAIETAPIGETGPATRALNCQRWMQQNPGAPRPAGC</sequence>
<evidence type="ECO:0000313" key="2">
    <source>
        <dbReference type="EMBL" id="MDT8758242.1"/>
    </source>
</evidence>
<feature type="transmembrane region" description="Helical" evidence="1">
    <location>
        <begin position="12"/>
        <end position="32"/>
    </location>
</feature>
<proteinExistence type="predicted"/>